<accession>A0A914PQX2</accession>
<keyword evidence="1" id="KW-1185">Reference proteome</keyword>
<dbReference type="AlphaFoldDB" id="A0A914PQX2"/>
<evidence type="ECO:0000313" key="1">
    <source>
        <dbReference type="Proteomes" id="UP000887578"/>
    </source>
</evidence>
<reference evidence="2" key="1">
    <citation type="submission" date="2022-11" db="UniProtKB">
        <authorList>
            <consortium name="WormBaseParasite"/>
        </authorList>
    </citation>
    <scope>IDENTIFICATION</scope>
</reference>
<name>A0A914PQX2_9BILA</name>
<proteinExistence type="predicted"/>
<organism evidence="1 2">
    <name type="scientific">Panagrolaimus davidi</name>
    <dbReference type="NCBI Taxonomy" id="227884"/>
    <lineage>
        <taxon>Eukaryota</taxon>
        <taxon>Metazoa</taxon>
        <taxon>Ecdysozoa</taxon>
        <taxon>Nematoda</taxon>
        <taxon>Chromadorea</taxon>
        <taxon>Rhabditida</taxon>
        <taxon>Tylenchina</taxon>
        <taxon>Panagrolaimomorpha</taxon>
        <taxon>Panagrolaimoidea</taxon>
        <taxon>Panagrolaimidae</taxon>
        <taxon>Panagrolaimus</taxon>
    </lineage>
</organism>
<protein>
    <submittedName>
        <fullName evidence="2">Uncharacterized protein</fullName>
    </submittedName>
</protein>
<dbReference type="WBParaSite" id="PDA_v2.g17232.t1">
    <property type="protein sequence ID" value="PDA_v2.g17232.t1"/>
    <property type="gene ID" value="PDA_v2.g17232"/>
</dbReference>
<dbReference type="Proteomes" id="UP000887578">
    <property type="component" value="Unplaced"/>
</dbReference>
<sequence>MITFRYPTITTKTMKELLKIPNFLKLDVFCMNRILENFDIETFYNYMKKNKTTFVWLKFVDPMSEEYKNRLENIIDEIIATKKFDYKPPYIYFPGLDGEKYETLQKLYFLPLNF</sequence>
<evidence type="ECO:0000313" key="2">
    <source>
        <dbReference type="WBParaSite" id="PDA_v2.g17232.t1"/>
    </source>
</evidence>